<organism evidence="2 3">
    <name type="scientific">Trichonephila inaurata madagascariensis</name>
    <dbReference type="NCBI Taxonomy" id="2747483"/>
    <lineage>
        <taxon>Eukaryota</taxon>
        <taxon>Metazoa</taxon>
        <taxon>Ecdysozoa</taxon>
        <taxon>Arthropoda</taxon>
        <taxon>Chelicerata</taxon>
        <taxon>Arachnida</taxon>
        <taxon>Araneae</taxon>
        <taxon>Araneomorphae</taxon>
        <taxon>Entelegynae</taxon>
        <taxon>Araneoidea</taxon>
        <taxon>Nephilidae</taxon>
        <taxon>Trichonephila</taxon>
        <taxon>Trichonephila inaurata</taxon>
    </lineage>
</organism>
<gene>
    <name evidence="2" type="ORF">TNIN_98141</name>
</gene>
<feature type="region of interest" description="Disordered" evidence="1">
    <location>
        <begin position="49"/>
        <end position="77"/>
    </location>
</feature>
<evidence type="ECO:0000313" key="2">
    <source>
        <dbReference type="EMBL" id="GFY56144.1"/>
    </source>
</evidence>
<accession>A0A8X6XPD5</accession>
<dbReference type="AlphaFoldDB" id="A0A8X6XPD5"/>
<keyword evidence="3" id="KW-1185">Reference proteome</keyword>
<dbReference type="EMBL" id="BMAV01010775">
    <property type="protein sequence ID" value="GFY56144.1"/>
    <property type="molecule type" value="Genomic_DNA"/>
</dbReference>
<sequence>MGLQSKKLKTIPTPPFLPHCNAAFDFVINSSVLDFLPPFLWQIRVSSGSSPRMNELSGEVTGSYVPPAVGEKESEIH</sequence>
<protein>
    <submittedName>
        <fullName evidence="2">Uncharacterized protein</fullName>
    </submittedName>
</protein>
<evidence type="ECO:0000256" key="1">
    <source>
        <dbReference type="SAM" id="MobiDB-lite"/>
    </source>
</evidence>
<dbReference type="Proteomes" id="UP000886998">
    <property type="component" value="Unassembled WGS sequence"/>
</dbReference>
<comment type="caution">
    <text evidence="2">The sequence shown here is derived from an EMBL/GenBank/DDBJ whole genome shotgun (WGS) entry which is preliminary data.</text>
</comment>
<name>A0A8X6XPD5_9ARAC</name>
<evidence type="ECO:0000313" key="3">
    <source>
        <dbReference type="Proteomes" id="UP000886998"/>
    </source>
</evidence>
<reference evidence="2" key="1">
    <citation type="submission" date="2020-08" db="EMBL/GenBank/DDBJ databases">
        <title>Multicomponent nature underlies the extraordinary mechanical properties of spider dragline silk.</title>
        <authorList>
            <person name="Kono N."/>
            <person name="Nakamura H."/>
            <person name="Mori M."/>
            <person name="Yoshida Y."/>
            <person name="Ohtoshi R."/>
            <person name="Malay A.D."/>
            <person name="Moran D.A.P."/>
            <person name="Tomita M."/>
            <person name="Numata K."/>
            <person name="Arakawa K."/>
        </authorList>
    </citation>
    <scope>NUCLEOTIDE SEQUENCE</scope>
</reference>
<proteinExistence type="predicted"/>